<gene>
    <name evidence="3" type="ORF">RSPPHO_01150</name>
</gene>
<dbReference type="InterPro" id="IPR036498">
    <property type="entry name" value="Nfu/NifU_N_sf"/>
</dbReference>
<feature type="domain" description="Scaffold protein Nfu/NifU N-terminal" evidence="2">
    <location>
        <begin position="29"/>
        <end position="115"/>
    </location>
</feature>
<dbReference type="PANTHER" id="PTHR11178:SF1">
    <property type="entry name" value="NFU1 IRON-SULFUR CLUSTER SCAFFOLD HOMOLOG, MITOCHONDRIAL"/>
    <property type="match status" value="1"/>
</dbReference>
<dbReference type="InterPro" id="IPR034904">
    <property type="entry name" value="FSCA_dom_sf"/>
</dbReference>
<dbReference type="Proteomes" id="UP000033220">
    <property type="component" value="Chromosome DSM 122"/>
</dbReference>
<evidence type="ECO:0000256" key="1">
    <source>
        <dbReference type="ARBA" id="ARBA00006420"/>
    </source>
</evidence>
<dbReference type="GO" id="GO:0051536">
    <property type="term" value="F:iron-sulfur cluster binding"/>
    <property type="evidence" value="ECO:0007669"/>
    <property type="project" value="InterPro"/>
</dbReference>
<organism evidence="3 4">
    <name type="scientific">Pararhodospirillum photometricum DSM 122</name>
    <dbReference type="NCBI Taxonomy" id="1150469"/>
    <lineage>
        <taxon>Bacteria</taxon>
        <taxon>Pseudomonadati</taxon>
        <taxon>Pseudomonadota</taxon>
        <taxon>Alphaproteobacteria</taxon>
        <taxon>Rhodospirillales</taxon>
        <taxon>Rhodospirillaceae</taxon>
        <taxon>Pararhodospirillum</taxon>
    </lineage>
</organism>
<dbReference type="eggNOG" id="COG0694">
    <property type="taxonomic scope" value="Bacteria"/>
</dbReference>
<dbReference type="InterPro" id="IPR014824">
    <property type="entry name" value="Nfu/NifU_N"/>
</dbReference>
<dbReference type="PANTHER" id="PTHR11178">
    <property type="entry name" value="IRON-SULFUR CLUSTER SCAFFOLD PROTEIN NFU-RELATED"/>
    <property type="match status" value="1"/>
</dbReference>
<dbReference type="Gene3D" id="3.30.1370.70">
    <property type="entry name" value="Scaffold protein Nfu/NifU, N-terminal domain"/>
    <property type="match status" value="1"/>
</dbReference>
<dbReference type="AlphaFoldDB" id="H6SS97"/>
<dbReference type="PIRSF" id="PIRSF036773">
    <property type="entry name" value="HIRIP5"/>
    <property type="match status" value="1"/>
</dbReference>
<accession>H6SS97</accession>
<dbReference type="HOGENOM" id="CLU_060555_0_2_5"/>
<comment type="similarity">
    <text evidence="1">Belongs to the NifU family.</text>
</comment>
<dbReference type="EMBL" id="HE663493">
    <property type="protein sequence ID" value="CCG07776.1"/>
    <property type="molecule type" value="Genomic_DNA"/>
</dbReference>
<dbReference type="STRING" id="1150469.RSPPHO_01150"/>
<proteinExistence type="inferred from homology"/>
<keyword evidence="4" id="KW-1185">Reference proteome</keyword>
<dbReference type="InterPro" id="IPR001075">
    <property type="entry name" value="NIF_FeS_clus_asmbl_NifU_C"/>
</dbReference>
<sequence length="213" mass="22819">MSKVLRPDCGDWPAGVGPAPPAKALGMFIQTETTPNPASLKFLPGRAVLPQGGRDFADAAQARVSPLAQRLFEIEGVSGVFLGTDFVTVTKAEAEDWTVLKPLVLGSLMDHFTANAPVLADDAGSVDDAEEALSEADREVVRQVRELLETRVRPVVAQDGGDIVFHAYREGVVYLYMRGSCAGCPSSTATLKRGVETLLRHYIPAVQSVEAVR</sequence>
<dbReference type="FunFam" id="3.30.1370.70:FF:000001">
    <property type="entry name" value="NifU-like protein 4, mitochondrial"/>
    <property type="match status" value="1"/>
</dbReference>
<dbReference type="PATRIC" id="fig|1150469.3.peg.1305"/>
<dbReference type="Gene3D" id="3.30.300.130">
    <property type="entry name" value="Fe-S cluster assembly (FSCA)"/>
    <property type="match status" value="1"/>
</dbReference>
<dbReference type="Pfam" id="PF08712">
    <property type="entry name" value="Nfu_N"/>
    <property type="match status" value="1"/>
</dbReference>
<dbReference type="Pfam" id="PF01106">
    <property type="entry name" value="NifU"/>
    <property type="match status" value="1"/>
</dbReference>
<name>H6SS97_PARPM</name>
<dbReference type="SUPFAM" id="SSF117916">
    <property type="entry name" value="Fe-S cluster assembly (FSCA) domain-like"/>
    <property type="match status" value="1"/>
</dbReference>
<evidence type="ECO:0000313" key="3">
    <source>
        <dbReference type="EMBL" id="CCG07776.1"/>
    </source>
</evidence>
<dbReference type="InterPro" id="IPR035433">
    <property type="entry name" value="NFU1-like"/>
</dbReference>
<dbReference type="SMART" id="SM00932">
    <property type="entry name" value="Nfu_N"/>
    <property type="match status" value="1"/>
</dbReference>
<evidence type="ECO:0000259" key="2">
    <source>
        <dbReference type="SMART" id="SM00932"/>
    </source>
</evidence>
<protein>
    <submittedName>
        <fullName evidence="3">Nitrogen-fixing NifU-like</fullName>
    </submittedName>
</protein>
<dbReference type="GO" id="GO:0005506">
    <property type="term" value="F:iron ion binding"/>
    <property type="evidence" value="ECO:0007669"/>
    <property type="project" value="InterPro"/>
</dbReference>
<dbReference type="GO" id="GO:0016226">
    <property type="term" value="P:iron-sulfur cluster assembly"/>
    <property type="evidence" value="ECO:0007669"/>
    <property type="project" value="InterPro"/>
</dbReference>
<dbReference type="SUPFAM" id="SSF110836">
    <property type="entry name" value="Hypothetical protein SAV1430"/>
    <property type="match status" value="1"/>
</dbReference>
<evidence type="ECO:0000313" key="4">
    <source>
        <dbReference type="Proteomes" id="UP000033220"/>
    </source>
</evidence>
<reference evidence="3 4" key="1">
    <citation type="submission" date="2012-02" db="EMBL/GenBank/DDBJ databases">
        <title>Shotgun genome sequence of Phaeospirillum photometricum DSM 122.</title>
        <authorList>
            <person name="Duquesne K."/>
            <person name="Sturgis J."/>
        </authorList>
    </citation>
    <scope>NUCLEOTIDE SEQUENCE [LARGE SCALE GENOMIC DNA]</scope>
    <source>
        <strain evidence="4">DSM122</strain>
    </source>
</reference>
<dbReference type="KEGG" id="rpm:RSPPHO_01150"/>